<dbReference type="HOGENOM" id="CLU_1889098_0_0_1"/>
<proteinExistence type="predicted"/>
<accession>A0A0E0GDE0</accession>
<keyword evidence="2" id="KW-0812">Transmembrane</keyword>
<feature type="region of interest" description="Disordered" evidence="1">
    <location>
        <begin position="76"/>
        <end position="125"/>
    </location>
</feature>
<evidence type="ECO:0000313" key="4">
    <source>
        <dbReference type="Proteomes" id="UP000006591"/>
    </source>
</evidence>
<reference evidence="3" key="1">
    <citation type="submission" date="2015-04" db="UniProtKB">
        <authorList>
            <consortium name="EnsemblPlants"/>
        </authorList>
    </citation>
    <scope>IDENTIFICATION</scope>
    <source>
        <strain evidence="3">SL10</strain>
    </source>
</reference>
<sequence>MWFSPGGVASWIAHVHIVLCIYKLSLIVVVNLCSSSSTTAASTRPQWWLDEGRLDPHLPRPPCRVDLVDVVRFETPPRRGPLDGGRGEAADHRRREEEEELKLEAAGWGEAGPPTVGGEEMWSPGAVWARWEATG</sequence>
<evidence type="ECO:0000256" key="1">
    <source>
        <dbReference type="SAM" id="MobiDB-lite"/>
    </source>
</evidence>
<feature type="transmembrane region" description="Helical" evidence="2">
    <location>
        <begin position="12"/>
        <end position="34"/>
    </location>
</feature>
<organism evidence="3">
    <name type="scientific">Oryza nivara</name>
    <name type="common">Indian wild rice</name>
    <name type="synonym">Oryza sativa f. spontanea</name>
    <dbReference type="NCBI Taxonomy" id="4536"/>
    <lineage>
        <taxon>Eukaryota</taxon>
        <taxon>Viridiplantae</taxon>
        <taxon>Streptophyta</taxon>
        <taxon>Embryophyta</taxon>
        <taxon>Tracheophyta</taxon>
        <taxon>Spermatophyta</taxon>
        <taxon>Magnoliopsida</taxon>
        <taxon>Liliopsida</taxon>
        <taxon>Poales</taxon>
        <taxon>Poaceae</taxon>
        <taxon>BOP clade</taxon>
        <taxon>Oryzoideae</taxon>
        <taxon>Oryzeae</taxon>
        <taxon>Oryzinae</taxon>
        <taxon>Oryza</taxon>
    </lineage>
</organism>
<keyword evidence="2" id="KW-0472">Membrane</keyword>
<protein>
    <submittedName>
        <fullName evidence="3">Uncharacterized protein</fullName>
    </submittedName>
</protein>
<dbReference type="AlphaFoldDB" id="A0A0E0GDE0"/>
<dbReference type="EnsemblPlants" id="ONIVA02G36180.1">
    <property type="protein sequence ID" value="ONIVA02G36180.1"/>
    <property type="gene ID" value="ONIVA02G36180"/>
</dbReference>
<reference evidence="3" key="2">
    <citation type="submission" date="2018-04" db="EMBL/GenBank/DDBJ databases">
        <title>OnivRS2 (Oryza nivara Reference Sequence Version 2).</title>
        <authorList>
            <person name="Zhang J."/>
            <person name="Kudrna D."/>
            <person name="Lee S."/>
            <person name="Talag J."/>
            <person name="Rajasekar S."/>
            <person name="Welchert J."/>
            <person name="Hsing Y.-I."/>
            <person name="Wing R.A."/>
        </authorList>
    </citation>
    <scope>NUCLEOTIDE SEQUENCE [LARGE SCALE GENOMIC DNA]</scope>
    <source>
        <strain evidence="3">SL10</strain>
    </source>
</reference>
<feature type="compositionally biased region" description="Basic and acidic residues" evidence="1">
    <location>
        <begin position="76"/>
        <end position="96"/>
    </location>
</feature>
<keyword evidence="4" id="KW-1185">Reference proteome</keyword>
<evidence type="ECO:0000313" key="3">
    <source>
        <dbReference type="EnsemblPlants" id="ONIVA02G36180.1"/>
    </source>
</evidence>
<dbReference type="Proteomes" id="UP000006591">
    <property type="component" value="Chromosome 2"/>
</dbReference>
<dbReference type="Gramene" id="ONIVA02G36180.1">
    <property type="protein sequence ID" value="ONIVA02G36180.1"/>
    <property type="gene ID" value="ONIVA02G36180"/>
</dbReference>
<evidence type="ECO:0000256" key="2">
    <source>
        <dbReference type="SAM" id="Phobius"/>
    </source>
</evidence>
<name>A0A0E0GDE0_ORYNI</name>
<keyword evidence="2" id="KW-1133">Transmembrane helix</keyword>